<comment type="similarity">
    <text evidence="2">Belongs to the EamA transporter family.</text>
</comment>
<dbReference type="SUPFAM" id="SSF103481">
    <property type="entry name" value="Multidrug resistance efflux transporter EmrE"/>
    <property type="match status" value="2"/>
</dbReference>
<dbReference type="InterPro" id="IPR037185">
    <property type="entry name" value="EmrE-like"/>
</dbReference>
<feature type="transmembrane region" description="Helical" evidence="6">
    <location>
        <begin position="138"/>
        <end position="154"/>
    </location>
</feature>
<evidence type="ECO:0000256" key="3">
    <source>
        <dbReference type="ARBA" id="ARBA00022692"/>
    </source>
</evidence>
<accession>A0ABR9BDT7</accession>
<organism evidence="8 9">
    <name type="scientific">Thauera sedimentorum</name>
    <dbReference type="NCBI Taxonomy" id="2767595"/>
    <lineage>
        <taxon>Bacteria</taxon>
        <taxon>Pseudomonadati</taxon>
        <taxon>Pseudomonadota</taxon>
        <taxon>Betaproteobacteria</taxon>
        <taxon>Rhodocyclales</taxon>
        <taxon>Zoogloeaceae</taxon>
        <taxon>Thauera</taxon>
    </lineage>
</organism>
<evidence type="ECO:0000256" key="2">
    <source>
        <dbReference type="ARBA" id="ARBA00007362"/>
    </source>
</evidence>
<evidence type="ECO:0000259" key="7">
    <source>
        <dbReference type="Pfam" id="PF00892"/>
    </source>
</evidence>
<feature type="transmembrane region" description="Helical" evidence="6">
    <location>
        <begin position="225"/>
        <end position="246"/>
    </location>
</feature>
<evidence type="ECO:0000256" key="5">
    <source>
        <dbReference type="ARBA" id="ARBA00023136"/>
    </source>
</evidence>
<feature type="transmembrane region" description="Helical" evidence="6">
    <location>
        <begin position="283"/>
        <end position="300"/>
    </location>
</feature>
<feature type="transmembrane region" description="Helical" evidence="6">
    <location>
        <begin position="21"/>
        <end position="43"/>
    </location>
</feature>
<evidence type="ECO:0000256" key="4">
    <source>
        <dbReference type="ARBA" id="ARBA00022989"/>
    </source>
</evidence>
<dbReference type="EMBL" id="JACYTO010000002">
    <property type="protein sequence ID" value="MBD8504094.1"/>
    <property type="molecule type" value="Genomic_DNA"/>
</dbReference>
<feature type="transmembrane region" description="Helical" evidence="6">
    <location>
        <begin position="166"/>
        <end position="184"/>
    </location>
</feature>
<proteinExistence type="inferred from homology"/>
<reference evidence="9" key="1">
    <citation type="submission" date="2023-07" db="EMBL/GenBank/DDBJ databases">
        <title>Thauera sp. CAU 1555 isolated from sand of Yaerae Beach.</title>
        <authorList>
            <person name="Kim W."/>
        </authorList>
    </citation>
    <scope>NUCLEOTIDE SEQUENCE [LARGE SCALE GENOMIC DNA]</scope>
    <source>
        <strain evidence="9">CAU 1555</strain>
    </source>
</reference>
<dbReference type="Proteomes" id="UP000603602">
    <property type="component" value="Unassembled WGS sequence"/>
</dbReference>
<comment type="caution">
    <text evidence="8">The sequence shown here is derived from an EMBL/GenBank/DDBJ whole genome shotgun (WGS) entry which is preliminary data.</text>
</comment>
<dbReference type="RefSeq" id="WP_187718872.1">
    <property type="nucleotide sequence ID" value="NZ_JACTAH010000002.1"/>
</dbReference>
<evidence type="ECO:0000313" key="8">
    <source>
        <dbReference type="EMBL" id="MBD8504094.1"/>
    </source>
</evidence>
<feature type="domain" description="EamA" evidence="7">
    <location>
        <begin position="22"/>
        <end position="153"/>
    </location>
</feature>
<feature type="transmembrane region" description="Helical" evidence="6">
    <location>
        <begin position="110"/>
        <end position="131"/>
    </location>
</feature>
<evidence type="ECO:0000256" key="1">
    <source>
        <dbReference type="ARBA" id="ARBA00004141"/>
    </source>
</evidence>
<keyword evidence="9" id="KW-1185">Reference proteome</keyword>
<dbReference type="InterPro" id="IPR000620">
    <property type="entry name" value="EamA_dom"/>
</dbReference>
<dbReference type="Gene3D" id="1.10.3730.20">
    <property type="match status" value="1"/>
</dbReference>
<feature type="transmembrane region" description="Helical" evidence="6">
    <location>
        <begin position="258"/>
        <end position="277"/>
    </location>
</feature>
<dbReference type="Pfam" id="PF00892">
    <property type="entry name" value="EamA"/>
    <property type="match status" value="2"/>
</dbReference>
<protein>
    <submittedName>
        <fullName evidence="8">DMT family transporter</fullName>
    </submittedName>
</protein>
<feature type="domain" description="EamA" evidence="7">
    <location>
        <begin position="166"/>
        <end position="300"/>
    </location>
</feature>
<feature type="transmembrane region" description="Helical" evidence="6">
    <location>
        <begin position="81"/>
        <end position="98"/>
    </location>
</feature>
<comment type="subcellular location">
    <subcellularLocation>
        <location evidence="1">Membrane</location>
        <topology evidence="1">Multi-pass membrane protein</topology>
    </subcellularLocation>
</comment>
<sequence length="303" mass="31066">MKATAQVLTAPPPARRLALPTVALALPFVLIWTSAFPAAKIGLADSPPLIFLAARFLTAGALLLGWAALRGELRGLTLRDLATLALLGLLNHALYLGLSWTGMGTLSSGLTTIIISANPILVALFSAALLGERLSGRKLAGLALGFAGVVLIARNRLAGGSDPAEGLLLVTGALFTLALGTVLFKRLRVSVGLAANTGLQTFLAGALLLPLALATENPVEVQLTAGFLAAFAWMVAVVSIGAYLLWFALLERGSASAASAWLFLAPPLGLAAGELLLGEQVGAADYLGILPVVLGIALVTRAR</sequence>
<gene>
    <name evidence="8" type="ORF">IFO67_14450</name>
</gene>
<keyword evidence="4 6" id="KW-1133">Transmembrane helix</keyword>
<dbReference type="PANTHER" id="PTHR32322">
    <property type="entry name" value="INNER MEMBRANE TRANSPORTER"/>
    <property type="match status" value="1"/>
</dbReference>
<keyword evidence="5 6" id="KW-0472">Membrane</keyword>
<feature type="transmembrane region" description="Helical" evidence="6">
    <location>
        <begin position="191"/>
        <end position="213"/>
    </location>
</feature>
<evidence type="ECO:0000313" key="9">
    <source>
        <dbReference type="Proteomes" id="UP000603602"/>
    </source>
</evidence>
<feature type="transmembrane region" description="Helical" evidence="6">
    <location>
        <begin position="49"/>
        <end position="69"/>
    </location>
</feature>
<evidence type="ECO:0000256" key="6">
    <source>
        <dbReference type="SAM" id="Phobius"/>
    </source>
</evidence>
<dbReference type="InterPro" id="IPR050638">
    <property type="entry name" value="AA-Vitamin_Transporters"/>
</dbReference>
<keyword evidence="3 6" id="KW-0812">Transmembrane</keyword>
<dbReference type="PANTHER" id="PTHR32322:SF2">
    <property type="entry name" value="EAMA DOMAIN-CONTAINING PROTEIN"/>
    <property type="match status" value="1"/>
</dbReference>
<name>A0ABR9BDT7_9RHOO</name>